<dbReference type="InterPro" id="IPR050317">
    <property type="entry name" value="Plant_Fungal_Acyltransferase"/>
</dbReference>
<reference evidence="2" key="1">
    <citation type="submission" date="2020-10" db="EMBL/GenBank/DDBJ databases">
        <authorList>
            <person name="Gilroy R."/>
        </authorList>
    </citation>
    <scope>NUCLEOTIDE SEQUENCE</scope>
    <source>
        <strain evidence="2">20514</strain>
    </source>
</reference>
<dbReference type="GO" id="GO:0016747">
    <property type="term" value="F:acyltransferase activity, transferring groups other than amino-acyl groups"/>
    <property type="evidence" value="ECO:0007669"/>
    <property type="project" value="TreeGrafter"/>
</dbReference>
<accession>A0A9D9EJQ9</accession>
<dbReference type="Pfam" id="PF02458">
    <property type="entry name" value="Transferase"/>
    <property type="match status" value="1"/>
</dbReference>
<dbReference type="EMBL" id="JADIMQ010000084">
    <property type="protein sequence ID" value="MBO8448789.1"/>
    <property type="molecule type" value="Genomic_DNA"/>
</dbReference>
<sequence>MDRKAILPAEGSRTGEWRGSVVDMACKPLVINQSWLYGKHPDVTGMQESLSELLSMYPVLAGRIHDGGIACNGAGVFFECQTCSDVSIGDISRRKFPGKRFMAACDARSMQAGKSPVLNIRLSLLRDGALLNVKCSHFCADGSSFYRMMEEWAMLTRGERPGEVSCHDDGVLPGILAGSDAYRVLKAADTAGAEEIVRREGACRIGPSVMFPMLWQKITGLDRRLSVPVFIPDAEIRAVQDRVAEACGRRVGRNAVLSAMTVALLGKPMGWTGRKISMVHTADHRKRVSGLGRDYMGNASFTLPPSVISAGLPVEEIAVLAENDTRRMLSPDAEERYFGIYCAMIERKLPYLTFDINTMWCCRPTTFIINNCLKFNIYGIDFGSGAPLFAWPLDFGDPVRFWPAPPGKEGVYVYFTGRFAGAFLNAPSDSLDIGYDTVVGGKVLR</sequence>
<dbReference type="Proteomes" id="UP000810252">
    <property type="component" value="Unassembled WGS sequence"/>
</dbReference>
<dbReference type="AlphaFoldDB" id="A0A9D9EJQ9"/>
<organism evidence="2 3">
    <name type="scientific">Candidatus Cryptobacteroides merdigallinarum</name>
    <dbReference type="NCBI Taxonomy" id="2840770"/>
    <lineage>
        <taxon>Bacteria</taxon>
        <taxon>Pseudomonadati</taxon>
        <taxon>Bacteroidota</taxon>
        <taxon>Bacteroidia</taxon>
        <taxon>Bacteroidales</taxon>
        <taxon>Candidatus Cryptobacteroides</taxon>
    </lineage>
</organism>
<protein>
    <submittedName>
        <fullName evidence="2">Uncharacterized protein</fullName>
    </submittedName>
</protein>
<name>A0A9D9EJQ9_9BACT</name>
<proteinExistence type="predicted"/>
<comment type="caution">
    <text evidence="2">The sequence shown here is derived from an EMBL/GenBank/DDBJ whole genome shotgun (WGS) entry which is preliminary data.</text>
</comment>
<reference evidence="2" key="2">
    <citation type="journal article" date="2021" name="PeerJ">
        <title>Extensive microbial diversity within the chicken gut microbiome revealed by metagenomics and culture.</title>
        <authorList>
            <person name="Gilroy R."/>
            <person name="Ravi A."/>
            <person name="Getino M."/>
            <person name="Pursley I."/>
            <person name="Horton D.L."/>
            <person name="Alikhan N.F."/>
            <person name="Baker D."/>
            <person name="Gharbi K."/>
            <person name="Hall N."/>
            <person name="Watson M."/>
            <person name="Adriaenssens E.M."/>
            <person name="Foster-Nyarko E."/>
            <person name="Jarju S."/>
            <person name="Secka A."/>
            <person name="Antonio M."/>
            <person name="Oren A."/>
            <person name="Chaudhuri R.R."/>
            <person name="La Ragione R."/>
            <person name="Hildebrand F."/>
            <person name="Pallen M.J."/>
        </authorList>
    </citation>
    <scope>NUCLEOTIDE SEQUENCE</scope>
    <source>
        <strain evidence="2">20514</strain>
    </source>
</reference>
<gene>
    <name evidence="2" type="ORF">IAC29_05915</name>
</gene>
<dbReference type="Gene3D" id="3.30.559.10">
    <property type="entry name" value="Chloramphenicol acetyltransferase-like domain"/>
    <property type="match status" value="2"/>
</dbReference>
<evidence type="ECO:0000313" key="2">
    <source>
        <dbReference type="EMBL" id="MBO8448789.1"/>
    </source>
</evidence>
<dbReference type="PANTHER" id="PTHR31642:SF310">
    <property type="entry name" value="FATTY ALCOHOL:CAFFEOYL-COA ACYLTRANSFERASE"/>
    <property type="match status" value="1"/>
</dbReference>
<dbReference type="InterPro" id="IPR023213">
    <property type="entry name" value="CAT-like_dom_sf"/>
</dbReference>
<evidence type="ECO:0000313" key="3">
    <source>
        <dbReference type="Proteomes" id="UP000810252"/>
    </source>
</evidence>
<dbReference type="PANTHER" id="PTHR31642">
    <property type="entry name" value="TRICHOTHECENE 3-O-ACETYLTRANSFERASE"/>
    <property type="match status" value="1"/>
</dbReference>
<keyword evidence="1" id="KW-0808">Transferase</keyword>
<evidence type="ECO:0000256" key="1">
    <source>
        <dbReference type="ARBA" id="ARBA00022679"/>
    </source>
</evidence>